<dbReference type="AlphaFoldDB" id="A0A0M0JZ24"/>
<feature type="compositionally biased region" description="Basic residues" evidence="1">
    <location>
        <begin position="53"/>
        <end position="68"/>
    </location>
</feature>
<name>A0A0M0JZ24_9EUKA</name>
<sequence length="148" mass="16805">MHVLTTAPPSISPQESSWTLCWRRMHVLTTAPPSISPQESSWTLCWRSRWRSRRTCPHCRRPHRRQGGRRPASGSTRAPARGGSSDAGGCLERGRGAAVVACQLHAARGIRRPQMRRAACSWHLTVAVQHPRRRELFRELRTQTQRDA</sequence>
<reference evidence="3" key="1">
    <citation type="journal article" date="2015" name="PLoS Genet.">
        <title>Genome Sequence and Transcriptome Analyses of Chrysochromulina tobin: Metabolic Tools for Enhanced Algal Fitness in the Prominent Order Prymnesiales (Haptophyceae).</title>
        <authorList>
            <person name="Hovde B.T."/>
            <person name="Deodato C.R."/>
            <person name="Hunsperger H.M."/>
            <person name="Ryken S.A."/>
            <person name="Yost W."/>
            <person name="Jha R.K."/>
            <person name="Patterson J."/>
            <person name="Monnat R.J. Jr."/>
            <person name="Barlow S.B."/>
            <person name="Starkenburg S.R."/>
            <person name="Cattolico R.A."/>
        </authorList>
    </citation>
    <scope>NUCLEOTIDE SEQUENCE</scope>
    <source>
        <strain evidence="3">CCMP291</strain>
    </source>
</reference>
<organism evidence="2 3">
    <name type="scientific">Chrysochromulina tobinii</name>
    <dbReference type="NCBI Taxonomy" id="1460289"/>
    <lineage>
        <taxon>Eukaryota</taxon>
        <taxon>Haptista</taxon>
        <taxon>Haptophyta</taxon>
        <taxon>Prymnesiophyceae</taxon>
        <taxon>Prymnesiales</taxon>
        <taxon>Chrysochromulinaceae</taxon>
        <taxon>Chrysochromulina</taxon>
    </lineage>
</organism>
<protein>
    <submittedName>
        <fullName evidence="2">Uncharacterized protein</fullName>
    </submittedName>
</protein>
<gene>
    <name evidence="2" type="ORF">Ctob_004384</name>
</gene>
<dbReference type="Proteomes" id="UP000037460">
    <property type="component" value="Unassembled WGS sequence"/>
</dbReference>
<dbReference type="EMBL" id="JWZX01001926">
    <property type="protein sequence ID" value="KOO31815.1"/>
    <property type="molecule type" value="Genomic_DNA"/>
</dbReference>
<proteinExistence type="predicted"/>
<keyword evidence="3" id="KW-1185">Reference proteome</keyword>
<evidence type="ECO:0000313" key="2">
    <source>
        <dbReference type="EMBL" id="KOO31815.1"/>
    </source>
</evidence>
<evidence type="ECO:0000256" key="1">
    <source>
        <dbReference type="SAM" id="MobiDB-lite"/>
    </source>
</evidence>
<evidence type="ECO:0000313" key="3">
    <source>
        <dbReference type="Proteomes" id="UP000037460"/>
    </source>
</evidence>
<comment type="caution">
    <text evidence="2">The sequence shown here is derived from an EMBL/GenBank/DDBJ whole genome shotgun (WGS) entry which is preliminary data.</text>
</comment>
<accession>A0A0M0JZ24</accession>
<feature type="region of interest" description="Disordered" evidence="1">
    <location>
        <begin position="53"/>
        <end position="91"/>
    </location>
</feature>